<dbReference type="FunFam" id="3.30.565.10:FF:000016">
    <property type="entry name" value="Chemotaxis protein CheA, putative"/>
    <property type="match status" value="1"/>
</dbReference>
<feature type="domain" description="Histidine kinase" evidence="12">
    <location>
        <begin position="707"/>
        <end position="921"/>
    </location>
</feature>
<proteinExistence type="predicted"/>
<evidence type="ECO:0000256" key="7">
    <source>
        <dbReference type="ARBA" id="ARBA00023012"/>
    </source>
</evidence>
<keyword evidence="17" id="KW-1185">Reference proteome</keyword>
<dbReference type="PROSITE" id="PS50851">
    <property type="entry name" value="CHEW"/>
    <property type="match status" value="1"/>
</dbReference>
<dbReference type="InterPro" id="IPR001789">
    <property type="entry name" value="Sig_transdc_resp-reg_receiver"/>
</dbReference>
<dbReference type="InterPro" id="IPR011006">
    <property type="entry name" value="CheY-like_superfamily"/>
</dbReference>
<organism evidence="16 17">
    <name type="scientific">Methyloglobulus morosus KoM1</name>
    <dbReference type="NCBI Taxonomy" id="1116472"/>
    <lineage>
        <taxon>Bacteria</taxon>
        <taxon>Pseudomonadati</taxon>
        <taxon>Pseudomonadota</taxon>
        <taxon>Gammaproteobacteria</taxon>
        <taxon>Methylococcales</taxon>
        <taxon>Methylococcaceae</taxon>
        <taxon>Methyloglobulus</taxon>
    </lineage>
</organism>
<dbReference type="SUPFAM" id="SSF50341">
    <property type="entry name" value="CheW-like"/>
    <property type="match status" value="1"/>
</dbReference>
<dbReference type="InterPro" id="IPR002545">
    <property type="entry name" value="CheW-lke_dom"/>
</dbReference>
<dbReference type="SUPFAM" id="SSF47226">
    <property type="entry name" value="Histidine-containing phosphotransfer domain, HPT domain"/>
    <property type="match status" value="1"/>
</dbReference>
<dbReference type="SMART" id="SM00073">
    <property type="entry name" value="HPT"/>
    <property type="match status" value="1"/>
</dbReference>
<feature type="domain" description="CheW-like" evidence="14">
    <location>
        <begin position="923"/>
        <end position="1058"/>
    </location>
</feature>
<dbReference type="PANTHER" id="PTHR43395">
    <property type="entry name" value="SENSOR HISTIDINE KINASE CHEA"/>
    <property type="match status" value="1"/>
</dbReference>
<dbReference type="STRING" id="1116472.MGMO_171c00150"/>
<keyword evidence="4 10" id="KW-0597">Phosphoprotein</keyword>
<dbReference type="PANTHER" id="PTHR43395:SF8">
    <property type="entry name" value="HISTIDINE KINASE"/>
    <property type="match status" value="1"/>
</dbReference>
<dbReference type="Pfam" id="PF01584">
    <property type="entry name" value="CheW"/>
    <property type="match status" value="1"/>
</dbReference>
<dbReference type="SMART" id="SM00260">
    <property type="entry name" value="CheW"/>
    <property type="match status" value="1"/>
</dbReference>
<comment type="caution">
    <text evidence="16">The sequence shown here is derived from an EMBL/GenBank/DDBJ whole genome shotgun (WGS) entry which is preliminary data.</text>
</comment>
<feature type="domain" description="HPt" evidence="15">
    <location>
        <begin position="436"/>
        <end position="539"/>
    </location>
</feature>
<dbReference type="PRINTS" id="PR00344">
    <property type="entry name" value="BCTRLSENSOR"/>
</dbReference>
<feature type="modified residue" description="Phosphohistidine" evidence="9">
    <location>
        <position position="482"/>
    </location>
</feature>
<dbReference type="Proteomes" id="UP000017842">
    <property type="component" value="Unassembled WGS sequence"/>
</dbReference>
<evidence type="ECO:0000256" key="4">
    <source>
        <dbReference type="ARBA" id="ARBA00022553"/>
    </source>
</evidence>
<feature type="region of interest" description="Disordered" evidence="11">
    <location>
        <begin position="568"/>
        <end position="596"/>
    </location>
</feature>
<evidence type="ECO:0000256" key="2">
    <source>
        <dbReference type="ARBA" id="ARBA00012438"/>
    </source>
</evidence>
<dbReference type="InterPro" id="IPR036061">
    <property type="entry name" value="CheW-like_dom_sf"/>
</dbReference>
<keyword evidence="5 16" id="KW-0808">Transferase</keyword>
<dbReference type="RefSeq" id="WP_023496442.1">
    <property type="nucleotide sequence ID" value="NZ_AYLO01000156.1"/>
</dbReference>
<dbReference type="InterPro" id="IPR051315">
    <property type="entry name" value="Bact_Chemotaxis_CheA"/>
</dbReference>
<evidence type="ECO:0000256" key="8">
    <source>
        <dbReference type="ARBA" id="ARBA00035100"/>
    </source>
</evidence>
<dbReference type="InterPro" id="IPR008207">
    <property type="entry name" value="Sig_transdc_His_kin_Hpt_dom"/>
</dbReference>
<dbReference type="Gene3D" id="2.30.30.40">
    <property type="entry name" value="SH3 Domains"/>
    <property type="match status" value="1"/>
</dbReference>
<dbReference type="Pfam" id="PF01627">
    <property type="entry name" value="Hpt"/>
    <property type="match status" value="1"/>
</dbReference>
<evidence type="ECO:0000256" key="3">
    <source>
        <dbReference type="ARBA" id="ARBA00021495"/>
    </source>
</evidence>
<dbReference type="EMBL" id="AYLO01000156">
    <property type="protein sequence ID" value="ESS67173.1"/>
    <property type="molecule type" value="Genomic_DNA"/>
</dbReference>
<dbReference type="SMART" id="SM00448">
    <property type="entry name" value="REC"/>
    <property type="match status" value="1"/>
</dbReference>
<evidence type="ECO:0000313" key="17">
    <source>
        <dbReference type="Proteomes" id="UP000017842"/>
    </source>
</evidence>
<dbReference type="EC" id="2.7.13.3" evidence="2"/>
<dbReference type="Gene3D" id="3.40.50.2300">
    <property type="match status" value="1"/>
</dbReference>
<keyword evidence="7" id="KW-0902">Two-component regulatory system</keyword>
<dbReference type="OrthoDB" id="9803176at2"/>
<dbReference type="InterPro" id="IPR005467">
    <property type="entry name" value="His_kinase_dom"/>
</dbReference>
<reference evidence="16 17" key="1">
    <citation type="journal article" date="2013" name="Genome Announc.">
        <title>Draft Genome Sequence of the Methanotrophic Gammaproteobacterium Methyloglobulus morosus DSM 22980 Strain KoM1.</title>
        <authorList>
            <person name="Poehlein A."/>
            <person name="Deutzmann J.S."/>
            <person name="Daniel R."/>
            <person name="Simeonova D.D."/>
        </authorList>
    </citation>
    <scope>NUCLEOTIDE SEQUENCE [LARGE SCALE GENOMIC DNA]</scope>
    <source>
        <strain evidence="16 17">KoM1</strain>
    </source>
</reference>
<dbReference type="PROSITE" id="PS50110">
    <property type="entry name" value="RESPONSE_REGULATORY"/>
    <property type="match status" value="1"/>
</dbReference>
<feature type="domain" description="Response regulatory" evidence="13">
    <location>
        <begin position="1079"/>
        <end position="1195"/>
    </location>
</feature>
<evidence type="ECO:0000259" key="15">
    <source>
        <dbReference type="PROSITE" id="PS50894"/>
    </source>
</evidence>
<keyword evidence="6" id="KW-0418">Kinase</keyword>
<dbReference type="PROSITE" id="PS50109">
    <property type="entry name" value="HIS_KIN"/>
    <property type="match status" value="1"/>
</dbReference>
<dbReference type="eggNOG" id="COG0643">
    <property type="taxonomic scope" value="Bacteria"/>
</dbReference>
<evidence type="ECO:0000256" key="9">
    <source>
        <dbReference type="PROSITE-ProRule" id="PRU00110"/>
    </source>
</evidence>
<dbReference type="GO" id="GO:0000155">
    <property type="term" value="F:phosphorelay sensor kinase activity"/>
    <property type="evidence" value="ECO:0007669"/>
    <property type="project" value="UniProtKB-ARBA"/>
</dbReference>
<evidence type="ECO:0000313" key="16">
    <source>
        <dbReference type="EMBL" id="ESS67173.1"/>
    </source>
</evidence>
<dbReference type="SUPFAM" id="SSF55874">
    <property type="entry name" value="ATPase domain of HSP90 chaperone/DNA topoisomerase II/histidine kinase"/>
    <property type="match status" value="1"/>
</dbReference>
<comment type="catalytic activity">
    <reaction evidence="1">
        <text>ATP + protein L-histidine = ADP + protein N-phospho-L-histidine.</text>
        <dbReference type="EC" id="2.7.13.3"/>
    </reaction>
</comment>
<dbReference type="InterPro" id="IPR036641">
    <property type="entry name" value="HPT_dom_sf"/>
</dbReference>
<evidence type="ECO:0000256" key="5">
    <source>
        <dbReference type="ARBA" id="ARBA00022679"/>
    </source>
</evidence>
<dbReference type="PROSITE" id="PS50894">
    <property type="entry name" value="HPT"/>
    <property type="match status" value="1"/>
</dbReference>
<evidence type="ECO:0000256" key="1">
    <source>
        <dbReference type="ARBA" id="ARBA00000085"/>
    </source>
</evidence>
<dbReference type="AlphaFoldDB" id="V5BRI6"/>
<evidence type="ECO:0000259" key="12">
    <source>
        <dbReference type="PROSITE" id="PS50109"/>
    </source>
</evidence>
<name>V5BRI6_9GAMM</name>
<dbReference type="InterPro" id="IPR003594">
    <property type="entry name" value="HATPase_dom"/>
</dbReference>
<dbReference type="CDD" id="cd00088">
    <property type="entry name" value="HPT"/>
    <property type="match status" value="1"/>
</dbReference>
<dbReference type="InterPro" id="IPR004358">
    <property type="entry name" value="Sig_transdc_His_kin-like_C"/>
</dbReference>
<evidence type="ECO:0000256" key="6">
    <source>
        <dbReference type="ARBA" id="ARBA00022777"/>
    </source>
</evidence>
<feature type="modified residue" description="4-aspartylphosphate" evidence="10">
    <location>
        <position position="1128"/>
    </location>
</feature>
<evidence type="ECO:0000256" key="11">
    <source>
        <dbReference type="SAM" id="MobiDB-lite"/>
    </source>
</evidence>
<dbReference type="Pfam" id="PF02518">
    <property type="entry name" value="HATPase_c"/>
    <property type="match status" value="1"/>
</dbReference>
<accession>V5BRI6</accession>
<dbReference type="Gene3D" id="3.30.565.10">
    <property type="entry name" value="Histidine kinase-like ATPase, C-terminal domain"/>
    <property type="match status" value="1"/>
</dbReference>
<dbReference type="InterPro" id="IPR036890">
    <property type="entry name" value="HATPase_C_sf"/>
</dbReference>
<protein>
    <recommendedName>
        <fullName evidence="3">Chemotaxis protein CheA</fullName>
        <ecNumber evidence="2">2.7.13.3</ecNumber>
    </recommendedName>
</protein>
<dbReference type="GO" id="GO:0006935">
    <property type="term" value="P:chemotaxis"/>
    <property type="evidence" value="ECO:0007669"/>
    <property type="project" value="InterPro"/>
</dbReference>
<dbReference type="CDD" id="cd17546">
    <property type="entry name" value="REC_hyHK_CKI1_RcsC-like"/>
    <property type="match status" value="1"/>
</dbReference>
<dbReference type="PATRIC" id="fig|1116472.3.peg.3836"/>
<dbReference type="SMART" id="SM00387">
    <property type="entry name" value="HATPase_c"/>
    <property type="match status" value="1"/>
</dbReference>
<evidence type="ECO:0000259" key="14">
    <source>
        <dbReference type="PROSITE" id="PS50851"/>
    </source>
</evidence>
<dbReference type="Gene3D" id="1.20.120.160">
    <property type="entry name" value="HPT domain"/>
    <property type="match status" value="1"/>
</dbReference>
<dbReference type="SUPFAM" id="SSF52172">
    <property type="entry name" value="CheY-like"/>
    <property type="match status" value="1"/>
</dbReference>
<sequence length="1211" mass="133175">MKKPDLNELGNLAAYFERLADQAAQRGCYGLQDANLVLAEAVRVLQSDNPASNNLFPLVGEWFDLVEKFTQAPKQTASEMTTYLRRPELNIPMEDEEFAMLGEQLLNDANAAALSPNEASDITVARTTPSIAEQHITDEQVAYIEQLANQAAAEGLYGLQDVNLLLAETLRELSGDAIVDSGLISALSGWHDLLVDYRKEPRVKAEALINFLRHPGLKIPMGDDEFAMLQEQLTTEAEANVTAQEQVVDIQAVESIPEGDPSSDKNSLSGVSRIAQELVDLLLMQIGQIRDYLQSITIGNNESLLDSLQEVGDDLERFSNMAKTAGFGGLSQVATHVTGNVQSFQASIEGFTTERLDLLLDWTGQVQEYLPSFNDSDAGQLILVGLTDEQWPMPLPFEEMVAILQQIRAESSVVGEDPVLTRMEKATDEDISLVLPGDVNQELLEILLQELPIQTQQFSEAVQRLHAGGSEQDVQLAQRVAHTLKGSANTVGIKGIAVLTHQLEDILLACANEQKLPNRALANSLINAADCLESMSESLLGVSPPPSDAKVILQEILDWANLIDKVGLPERDDETTSPVAQERGVTESEETDSPSQLQATMIRVTSEQIEELFRFSGESIILNSQASDSMRRMKKQMHAMKVQFSLLQELGAELEQLIDLKDLTGRSFGVVDTNFDVLEMDQYNELHTASRRMAEAAIDARELSLDVTKELDRVSEILESQQRMVVDTQEVVMQTRLVAISTIAPRLQRSIRQTCRMTGKQSELTVKGDTIMIDGDVLNALVDPMMHILRNAVDHGIESPDERRAHGKPPVGQIAFEFDREGNNILVRCRDDGKGLDYEAIRAAAESRGLLQSGQDVTDEELKSLIMRPNFSSRTVSTQTSGRGVGMDVVRAQILNMGGTLNLHSVQGQGMTIELRVPLPLSMTYALLTYVGHYRVAVANKGINQIVYSKEGEVILEGNKETLLLEGVIYPVARLIDLLHIADHRKIPRPYDAILLVQNENQTTAVLLDAIFDSLEVVIKGLGRYLGKVPGYIGATILGDGTVTPVVDIPELLRAPVRVLTGDYVAPVEMADPTLNLPTVLVVDDSLSQRRALEQLLADAGYRVRSARDGIEATDILAHFKPDVVLTDLEMPRMNGIELTAHIRSHANTSSLPVIMVTSRTTQKHKKMAEDAGVNAYITKPVREEDLLTEMENLMAQQTGNVQAQNIAQLS</sequence>
<gene>
    <name evidence="16" type="primary">frzE</name>
    <name evidence="16" type="ORF">MGMO_171c00150</name>
</gene>
<evidence type="ECO:0000256" key="10">
    <source>
        <dbReference type="PROSITE-ProRule" id="PRU00169"/>
    </source>
</evidence>
<dbReference type="Pfam" id="PF00072">
    <property type="entry name" value="Response_reg"/>
    <property type="match status" value="1"/>
</dbReference>
<comment type="function">
    <text evidence="8">Involved in the transmission of sensory signals from the chemoreceptors to the flagellar motors. CheA is autophosphorylated; it can transfer its phosphate group to either CheB or CheY.</text>
</comment>
<evidence type="ECO:0000259" key="13">
    <source>
        <dbReference type="PROSITE" id="PS50110"/>
    </source>
</evidence>